<dbReference type="Pfam" id="PF11659">
    <property type="entry name" value="DUF3261"/>
    <property type="match status" value="1"/>
</dbReference>
<evidence type="ECO:0000256" key="1">
    <source>
        <dbReference type="SAM" id="SignalP"/>
    </source>
</evidence>
<sequence>MIAIPTPFLSACRAFAATLALLVLAGCAGAPPLPARDAAFSLPRQLHVVQTAPGQPAVDLLLVVQREDAALRWSLFDPMGVPQARQMLEGGKWRNDGFMRPNAQARDLFAALMFAWTPAADLDAAYGAASWRTASSQAGAAQRLLLDGGQVRWTVTYPAGAQTQALSIRTATDVTWRVTPLKEQP</sequence>
<evidence type="ECO:0008006" key="4">
    <source>
        <dbReference type="Google" id="ProtNLM"/>
    </source>
</evidence>
<proteinExistence type="predicted"/>
<dbReference type="OrthoDB" id="8685017at2"/>
<reference evidence="2 3" key="1">
    <citation type="submission" date="2017-09" db="EMBL/GenBank/DDBJ databases">
        <title>Genomic, metabolic, and phenotypic characteristics of bacterial isolates from the natural microbiome of the model nematode Caenorhabditis elegans.</title>
        <authorList>
            <person name="Zimmermann J."/>
            <person name="Obeng N."/>
            <person name="Yang W."/>
            <person name="Obeng O."/>
            <person name="Kissoyan K."/>
            <person name="Pees B."/>
            <person name="Dirksen P."/>
            <person name="Hoppner M."/>
            <person name="Franke A."/>
            <person name="Rosenstiel P."/>
            <person name="Leippe M."/>
            <person name="Dierking K."/>
            <person name="Kaleta C."/>
            <person name="Schulenburg H."/>
        </authorList>
    </citation>
    <scope>NUCLEOTIDE SEQUENCE [LARGE SCALE GENOMIC DNA]</scope>
    <source>
        <strain evidence="2 3">MYb73</strain>
    </source>
</reference>
<gene>
    <name evidence="2" type="ORF">CLM73_09930</name>
</gene>
<organism evidence="2 3">
    <name type="scientific">Achromobacter spanius</name>
    <dbReference type="NCBI Taxonomy" id="217203"/>
    <lineage>
        <taxon>Bacteria</taxon>
        <taxon>Pseudomonadati</taxon>
        <taxon>Pseudomonadota</taxon>
        <taxon>Betaproteobacteria</taxon>
        <taxon>Burkholderiales</taxon>
        <taxon>Alcaligenaceae</taxon>
        <taxon>Achromobacter</taxon>
    </lineage>
</organism>
<dbReference type="RefSeq" id="WP_105238281.1">
    <property type="nucleotide sequence ID" value="NZ_CP023270.1"/>
</dbReference>
<accession>A0A2S0I5U4</accession>
<keyword evidence="1" id="KW-0732">Signal</keyword>
<feature type="signal peptide" evidence="1">
    <location>
        <begin position="1"/>
        <end position="16"/>
    </location>
</feature>
<dbReference type="InterPro" id="IPR021675">
    <property type="entry name" value="DUF3261"/>
</dbReference>
<evidence type="ECO:0000313" key="2">
    <source>
        <dbReference type="EMBL" id="AVJ27401.1"/>
    </source>
</evidence>
<evidence type="ECO:0000313" key="3">
    <source>
        <dbReference type="Proteomes" id="UP000239477"/>
    </source>
</evidence>
<feature type="chain" id="PRO_5015664723" description="DUF3261 domain-containing protein" evidence="1">
    <location>
        <begin position="17"/>
        <end position="185"/>
    </location>
</feature>
<dbReference type="EMBL" id="CP023270">
    <property type="protein sequence ID" value="AVJ27401.1"/>
    <property type="molecule type" value="Genomic_DNA"/>
</dbReference>
<dbReference type="AlphaFoldDB" id="A0A2S0I5U4"/>
<protein>
    <recommendedName>
        <fullName evidence="4">DUF3261 domain-containing protein</fullName>
    </recommendedName>
</protein>
<name>A0A2S0I5U4_9BURK</name>
<dbReference type="Proteomes" id="UP000239477">
    <property type="component" value="Chromosome"/>
</dbReference>
<keyword evidence="3" id="KW-1185">Reference proteome</keyword>